<feature type="transmembrane region" description="Helical" evidence="7">
    <location>
        <begin position="53"/>
        <end position="77"/>
    </location>
</feature>
<dbReference type="SUPFAM" id="SSF161098">
    <property type="entry name" value="MetI-like"/>
    <property type="match status" value="1"/>
</dbReference>
<organism evidence="9 10">
    <name type="scientific">Nonomuraea antimicrobica</name>
    <dbReference type="NCBI Taxonomy" id="561173"/>
    <lineage>
        <taxon>Bacteria</taxon>
        <taxon>Bacillati</taxon>
        <taxon>Actinomycetota</taxon>
        <taxon>Actinomycetes</taxon>
        <taxon>Streptosporangiales</taxon>
        <taxon>Streptosporangiaceae</taxon>
        <taxon>Nonomuraea</taxon>
    </lineage>
</organism>
<evidence type="ECO:0000256" key="5">
    <source>
        <dbReference type="ARBA" id="ARBA00022989"/>
    </source>
</evidence>
<feature type="transmembrane region" description="Helical" evidence="7">
    <location>
        <begin position="89"/>
        <end position="111"/>
    </location>
</feature>
<protein>
    <submittedName>
        <fullName evidence="9">Carbohydrate ABC transporter permease</fullName>
    </submittedName>
</protein>
<accession>A0ABP7DBM8</accession>
<gene>
    <name evidence="9" type="ORF">GCM10022224_078620</name>
</gene>
<keyword evidence="4 7" id="KW-0812">Transmembrane</keyword>
<reference evidence="10" key="1">
    <citation type="journal article" date="2019" name="Int. J. Syst. Evol. Microbiol.">
        <title>The Global Catalogue of Microorganisms (GCM) 10K type strain sequencing project: providing services to taxonomists for standard genome sequencing and annotation.</title>
        <authorList>
            <consortium name="The Broad Institute Genomics Platform"/>
            <consortium name="The Broad Institute Genome Sequencing Center for Infectious Disease"/>
            <person name="Wu L."/>
            <person name="Ma J."/>
        </authorList>
    </citation>
    <scope>NUCLEOTIDE SEQUENCE [LARGE SCALE GENOMIC DNA]</scope>
    <source>
        <strain evidence="10">JCM 16904</strain>
    </source>
</reference>
<comment type="subcellular location">
    <subcellularLocation>
        <location evidence="1 7">Cell membrane</location>
        <topology evidence="1 7">Multi-pass membrane protein</topology>
    </subcellularLocation>
</comment>
<feature type="transmembrane region" description="Helical" evidence="7">
    <location>
        <begin position="166"/>
        <end position="188"/>
    </location>
</feature>
<dbReference type="PROSITE" id="PS50928">
    <property type="entry name" value="ABC_TM1"/>
    <property type="match status" value="1"/>
</dbReference>
<keyword evidence="3" id="KW-1003">Cell membrane</keyword>
<evidence type="ECO:0000256" key="3">
    <source>
        <dbReference type="ARBA" id="ARBA00022475"/>
    </source>
</evidence>
<dbReference type="InterPro" id="IPR000515">
    <property type="entry name" value="MetI-like"/>
</dbReference>
<comment type="caution">
    <text evidence="9">The sequence shown here is derived from an EMBL/GenBank/DDBJ whole genome shotgun (WGS) entry which is preliminary data.</text>
</comment>
<evidence type="ECO:0000259" key="8">
    <source>
        <dbReference type="PROSITE" id="PS50928"/>
    </source>
</evidence>
<proteinExistence type="inferred from homology"/>
<dbReference type="InterPro" id="IPR035906">
    <property type="entry name" value="MetI-like_sf"/>
</dbReference>
<dbReference type="RefSeq" id="WP_344890191.1">
    <property type="nucleotide sequence ID" value="NZ_BAAAZP010000163.1"/>
</dbReference>
<evidence type="ECO:0000256" key="6">
    <source>
        <dbReference type="ARBA" id="ARBA00023136"/>
    </source>
</evidence>
<feature type="transmembrane region" description="Helical" evidence="7">
    <location>
        <begin position="123"/>
        <end position="145"/>
    </location>
</feature>
<evidence type="ECO:0000313" key="9">
    <source>
        <dbReference type="EMBL" id="GAA3701035.1"/>
    </source>
</evidence>
<evidence type="ECO:0000256" key="7">
    <source>
        <dbReference type="RuleBase" id="RU363032"/>
    </source>
</evidence>
<evidence type="ECO:0000256" key="2">
    <source>
        <dbReference type="ARBA" id="ARBA00022448"/>
    </source>
</evidence>
<dbReference type="Pfam" id="PF00528">
    <property type="entry name" value="BPD_transp_1"/>
    <property type="match status" value="1"/>
</dbReference>
<comment type="similarity">
    <text evidence="7">Belongs to the binding-protein-dependent transport system permease family.</text>
</comment>
<dbReference type="PANTHER" id="PTHR43744">
    <property type="entry name" value="ABC TRANSPORTER PERMEASE PROTEIN MG189-RELATED-RELATED"/>
    <property type="match status" value="1"/>
</dbReference>
<keyword evidence="10" id="KW-1185">Reference proteome</keyword>
<keyword evidence="5 7" id="KW-1133">Transmembrane helix</keyword>
<dbReference type="Gene3D" id="1.10.3720.10">
    <property type="entry name" value="MetI-like"/>
    <property type="match status" value="1"/>
</dbReference>
<feature type="transmembrane region" description="Helical" evidence="7">
    <location>
        <begin position="227"/>
        <end position="249"/>
    </location>
</feature>
<keyword evidence="6 7" id="KW-0472">Membrane</keyword>
<name>A0ABP7DBM8_9ACTN</name>
<keyword evidence="2 7" id="KW-0813">Transport</keyword>
<evidence type="ECO:0000256" key="1">
    <source>
        <dbReference type="ARBA" id="ARBA00004651"/>
    </source>
</evidence>
<evidence type="ECO:0000256" key="4">
    <source>
        <dbReference type="ARBA" id="ARBA00022692"/>
    </source>
</evidence>
<dbReference type="PANTHER" id="PTHR43744:SF12">
    <property type="entry name" value="ABC TRANSPORTER PERMEASE PROTEIN MG189-RELATED"/>
    <property type="match status" value="1"/>
</dbReference>
<dbReference type="CDD" id="cd06261">
    <property type="entry name" value="TM_PBP2"/>
    <property type="match status" value="1"/>
</dbReference>
<feature type="domain" description="ABC transmembrane type-1" evidence="8">
    <location>
        <begin position="54"/>
        <end position="245"/>
    </location>
</feature>
<feature type="transmembrane region" description="Helical" evidence="7">
    <location>
        <begin position="12"/>
        <end position="33"/>
    </location>
</feature>
<dbReference type="EMBL" id="BAAAZP010000163">
    <property type="protein sequence ID" value="GAA3701035.1"/>
    <property type="molecule type" value="Genomic_DNA"/>
</dbReference>
<sequence>MRTIRTGWNQLLVTLAVAPFVIPLAVMVGRSVGGEGFLRNYGAVLNRPEMLTFLRNSVVIAAGTVAVTFVCTMLASYALAKLPLRGREVAFYLIVAALTLPSAALTVPLFINVRNLGLYDTPWAVILPIAALQTAFGVFLARGFMAGIPDETIDAARVDGANSFRVFWYIVLPLSRPVAAVVIVWTFVSAWNEYLLPLLFLQEVDQQTVTLLPSYFVGQFQADQPKVFAATVLIALPTVICYIAFSRFFERGIMAGSIK</sequence>
<evidence type="ECO:0000313" key="10">
    <source>
        <dbReference type="Proteomes" id="UP001500902"/>
    </source>
</evidence>
<dbReference type="Proteomes" id="UP001500902">
    <property type="component" value="Unassembled WGS sequence"/>
</dbReference>